<dbReference type="AlphaFoldDB" id="A0AAU7ZQR2"/>
<reference evidence="1" key="2">
    <citation type="journal article" date="2024" name="Environ. Microbiol.">
        <title>Genome analysis and description of Tunturibacter gen. nov. expands the diversity of Terriglobia in tundra soils.</title>
        <authorList>
            <person name="Messyasz A."/>
            <person name="Mannisto M.K."/>
            <person name="Kerkhof L.J."/>
            <person name="Haggblom M.M."/>
        </authorList>
    </citation>
    <scope>NUCLEOTIDE SEQUENCE</scope>
    <source>
        <strain evidence="1">X5P6</strain>
    </source>
</reference>
<protein>
    <submittedName>
        <fullName evidence="1">S41 family peptidase</fullName>
    </submittedName>
</protein>
<dbReference type="KEGG" id="tpsc:RBB77_23140"/>
<accession>A0AAU7ZQR2</accession>
<dbReference type="InterPro" id="IPR029045">
    <property type="entry name" value="ClpP/crotonase-like_dom_sf"/>
</dbReference>
<dbReference type="SUPFAM" id="SSF52096">
    <property type="entry name" value="ClpP/crotonase"/>
    <property type="match status" value="1"/>
</dbReference>
<organism evidence="1">
    <name type="scientific">Tunturiibacter psychrotolerans</name>
    <dbReference type="NCBI Taxonomy" id="3069686"/>
    <lineage>
        <taxon>Bacteria</taxon>
        <taxon>Pseudomonadati</taxon>
        <taxon>Acidobacteriota</taxon>
        <taxon>Terriglobia</taxon>
        <taxon>Terriglobales</taxon>
        <taxon>Acidobacteriaceae</taxon>
        <taxon>Tunturiibacter</taxon>
    </lineage>
</organism>
<evidence type="ECO:0000313" key="1">
    <source>
        <dbReference type="EMBL" id="XCB33277.1"/>
    </source>
</evidence>
<dbReference type="Gene3D" id="3.90.226.10">
    <property type="entry name" value="2-enoyl-CoA Hydratase, Chain A, domain 1"/>
    <property type="match status" value="1"/>
</dbReference>
<gene>
    <name evidence="1" type="ORF">RBB77_23140</name>
</gene>
<name>A0AAU7ZQR2_9BACT</name>
<dbReference type="RefSeq" id="WP_353064116.1">
    <property type="nucleotide sequence ID" value="NZ_CP132942.1"/>
</dbReference>
<sequence length="181" mass="19897">MGESAGIRPDSASRMLALGAEFDARTGGEWLMLGQSSGGATRSWVPTLGSVVWVVWEPYYAYMFEMSAGQWVGYVRVSDYEYDRKAVKEFEKIIARFERETVAMIFDQIDNTGGSMFQMYALLSTLTDKALALPTHEIMISDDDAAVAASVVEDAKAGESVPTDERPSGELVAYSHLVLTE</sequence>
<reference evidence="1" key="1">
    <citation type="submission" date="2023-08" db="EMBL/GenBank/DDBJ databases">
        <authorList>
            <person name="Messyasz A."/>
            <person name="Mannisto M.K."/>
            <person name="Kerkhof L.J."/>
            <person name="Haggblom M."/>
        </authorList>
    </citation>
    <scope>NUCLEOTIDE SEQUENCE</scope>
    <source>
        <strain evidence="1">X5P6</strain>
    </source>
</reference>
<proteinExistence type="predicted"/>
<dbReference type="EMBL" id="CP132942">
    <property type="protein sequence ID" value="XCB33277.1"/>
    <property type="molecule type" value="Genomic_DNA"/>
</dbReference>